<feature type="transmembrane region" description="Helical" evidence="1">
    <location>
        <begin position="258"/>
        <end position="278"/>
    </location>
</feature>
<keyword evidence="1" id="KW-0472">Membrane</keyword>
<feature type="transmembrane region" description="Helical" evidence="1">
    <location>
        <begin position="285"/>
        <end position="307"/>
    </location>
</feature>
<feature type="transmembrane region" description="Helical" evidence="1">
    <location>
        <begin position="108"/>
        <end position="126"/>
    </location>
</feature>
<reference evidence="2" key="1">
    <citation type="submission" date="2018-06" db="EMBL/GenBank/DDBJ databases">
        <authorList>
            <person name="Zhirakovskaya E."/>
        </authorList>
    </citation>
    <scope>NUCLEOTIDE SEQUENCE</scope>
</reference>
<evidence type="ECO:0000313" key="2">
    <source>
        <dbReference type="EMBL" id="VAX35058.1"/>
    </source>
</evidence>
<protein>
    <recommendedName>
        <fullName evidence="3">Glycosyltransferase RgtA/B/C/D-like domain-containing protein</fullName>
    </recommendedName>
</protein>
<feature type="transmembrane region" description="Helical" evidence="1">
    <location>
        <begin position="6"/>
        <end position="24"/>
    </location>
</feature>
<gene>
    <name evidence="2" type="ORF">MNBD_UNCLBAC01-121</name>
</gene>
<feature type="transmembrane region" description="Helical" evidence="1">
    <location>
        <begin position="313"/>
        <end position="336"/>
    </location>
</feature>
<feature type="transmembrane region" description="Helical" evidence="1">
    <location>
        <begin position="138"/>
        <end position="154"/>
    </location>
</feature>
<proteinExistence type="predicted"/>
<feature type="non-terminal residue" evidence="2">
    <location>
        <position position="1"/>
    </location>
</feature>
<accession>A0A3B1DGD7</accession>
<evidence type="ECO:0008006" key="3">
    <source>
        <dbReference type="Google" id="ProtNLM"/>
    </source>
</evidence>
<dbReference type="EMBL" id="UOGJ01000027">
    <property type="protein sequence ID" value="VAX35058.1"/>
    <property type="molecule type" value="Genomic_DNA"/>
</dbReference>
<evidence type="ECO:0000256" key="1">
    <source>
        <dbReference type="SAM" id="Phobius"/>
    </source>
</evidence>
<sequence>QNLLWGSIVIYIIYTICFVLWRGLSVPILEWDAISTIAFKAKIFFYEKGLYEHQNMPHTSYPLQVPFSLTWVALNLGQWHEQYVKIIFPTTFLSFLVIQYTFLKQFTYIKGAVAGVALLLCANFFVYHATISYRDFTMLYYNCTTIFLLLLWHQKKENSFLILAGLFAGFTSFTKLEGTGYLAVQTILFFFILFYGHIRKPLQKCFTFMLPAFGICGIYYVYKILMGISAASNRLQSKFAITNLERIPIIIREFSGNLFFSGNWNVLWMLLFISFFRYKKIQQHFVIKAVLFSLTSYFLLYFCIIVFTDNLIWHPTLLSRVILHFFPLSVVSLVLINSSLKGIKN</sequence>
<dbReference type="AlphaFoldDB" id="A0A3B1DGD7"/>
<organism evidence="2">
    <name type="scientific">hydrothermal vent metagenome</name>
    <dbReference type="NCBI Taxonomy" id="652676"/>
    <lineage>
        <taxon>unclassified sequences</taxon>
        <taxon>metagenomes</taxon>
        <taxon>ecological metagenomes</taxon>
    </lineage>
</organism>
<keyword evidence="1" id="KW-1133">Transmembrane helix</keyword>
<feature type="transmembrane region" description="Helical" evidence="1">
    <location>
        <begin position="83"/>
        <end position="102"/>
    </location>
</feature>
<feature type="transmembrane region" description="Helical" evidence="1">
    <location>
        <begin position="180"/>
        <end position="198"/>
    </location>
</feature>
<keyword evidence="1" id="KW-0812">Transmembrane</keyword>
<feature type="transmembrane region" description="Helical" evidence="1">
    <location>
        <begin position="205"/>
        <end position="222"/>
    </location>
</feature>
<name>A0A3B1DGD7_9ZZZZ</name>